<accession>A0A3P7ZZ19</accession>
<dbReference type="Proteomes" id="UP000050761">
    <property type="component" value="Unassembled WGS sequence"/>
</dbReference>
<evidence type="ECO:0000313" key="3">
    <source>
        <dbReference type="Proteomes" id="UP000050761"/>
    </source>
</evidence>
<feature type="region of interest" description="Disordered" evidence="1">
    <location>
        <begin position="1"/>
        <end position="20"/>
    </location>
</feature>
<organism evidence="3 4">
    <name type="scientific">Heligmosomoides polygyrus</name>
    <name type="common">Parasitic roundworm</name>
    <dbReference type="NCBI Taxonomy" id="6339"/>
    <lineage>
        <taxon>Eukaryota</taxon>
        <taxon>Metazoa</taxon>
        <taxon>Ecdysozoa</taxon>
        <taxon>Nematoda</taxon>
        <taxon>Chromadorea</taxon>
        <taxon>Rhabditida</taxon>
        <taxon>Rhabditina</taxon>
        <taxon>Rhabditomorpha</taxon>
        <taxon>Strongyloidea</taxon>
        <taxon>Heligmosomidae</taxon>
        <taxon>Heligmosomoides</taxon>
    </lineage>
</organism>
<gene>
    <name evidence="2" type="ORF">HPBE_LOCUS11676</name>
</gene>
<dbReference type="OrthoDB" id="5870081at2759"/>
<reference evidence="2 3" key="1">
    <citation type="submission" date="2018-11" db="EMBL/GenBank/DDBJ databases">
        <authorList>
            <consortium name="Pathogen Informatics"/>
        </authorList>
    </citation>
    <scope>NUCLEOTIDE SEQUENCE [LARGE SCALE GENOMIC DNA]</scope>
</reference>
<evidence type="ECO:0000313" key="2">
    <source>
        <dbReference type="EMBL" id="VDO89454.1"/>
    </source>
</evidence>
<sequence>MFDSRCSQTASDEDAAATTEKTATFKIHRGKPIGFSITFKDKAELFSLLKEQLVGRGIPVDKIYSADSESHKLIENADDLIRAITNEVHLKLYTSPADDDIIASTDTDDSDDERHYQTRCRKRRRHCRHPARFDLVSPFSVPICPCNLKHPRYSYASHTGCCHHHDCQCSPHQKYLSHYNF</sequence>
<dbReference type="AlphaFoldDB" id="A0A183FU47"/>
<protein>
    <submittedName>
        <fullName evidence="4">PB1 domain-containing protein</fullName>
    </submittedName>
</protein>
<proteinExistence type="predicted"/>
<dbReference type="InterPro" id="IPR035127">
    <property type="entry name" value="SL4P"/>
</dbReference>
<dbReference type="WBParaSite" id="HPBE_0001167501-mRNA-1">
    <property type="protein sequence ID" value="HPBE_0001167501-mRNA-1"/>
    <property type="gene ID" value="HPBE_0001167501"/>
</dbReference>
<dbReference type="Pfam" id="PF17618">
    <property type="entry name" value="SL4P"/>
    <property type="match status" value="1"/>
</dbReference>
<accession>A0A183FU47</accession>
<keyword evidence="3" id="KW-1185">Reference proteome</keyword>
<name>A0A183FU47_HELPZ</name>
<evidence type="ECO:0000256" key="1">
    <source>
        <dbReference type="SAM" id="MobiDB-lite"/>
    </source>
</evidence>
<evidence type="ECO:0000313" key="4">
    <source>
        <dbReference type="WBParaSite" id="HPBE_0001167501-mRNA-1"/>
    </source>
</evidence>
<reference evidence="4" key="2">
    <citation type="submission" date="2019-09" db="UniProtKB">
        <authorList>
            <consortium name="WormBaseParasite"/>
        </authorList>
    </citation>
    <scope>IDENTIFICATION</scope>
</reference>
<dbReference type="EMBL" id="UZAH01027192">
    <property type="protein sequence ID" value="VDO89454.1"/>
    <property type="molecule type" value="Genomic_DNA"/>
</dbReference>